<name>A0A2S9QQF4_9MICO</name>
<dbReference type="Proteomes" id="UP000238650">
    <property type="component" value="Unassembled WGS sequence"/>
</dbReference>
<dbReference type="Gene3D" id="1.10.1040.10">
    <property type="entry name" value="N-(1-d-carboxylethyl)-l-norvaline Dehydrogenase, domain 2"/>
    <property type="match status" value="1"/>
</dbReference>
<dbReference type="HAMAP" id="MF_00196">
    <property type="entry name" value="Mannitol_dehydrog"/>
    <property type="match status" value="1"/>
</dbReference>
<keyword evidence="5 7" id="KW-0520">NAD</keyword>
<dbReference type="SUPFAM" id="SSF51735">
    <property type="entry name" value="NAD(P)-binding Rossmann-fold domains"/>
    <property type="match status" value="1"/>
</dbReference>
<dbReference type="EC" id="1.1.1.17" evidence="2 7"/>
<evidence type="ECO:0000256" key="6">
    <source>
        <dbReference type="ARBA" id="ARBA00048615"/>
    </source>
</evidence>
<evidence type="ECO:0000256" key="5">
    <source>
        <dbReference type="ARBA" id="ARBA00023027"/>
    </source>
</evidence>
<dbReference type="InterPro" id="IPR013328">
    <property type="entry name" value="6PGD_dom2"/>
</dbReference>
<keyword evidence="11" id="KW-1185">Reference proteome</keyword>
<dbReference type="NCBIfam" id="NF002652">
    <property type="entry name" value="PRK02318.2-5"/>
    <property type="match status" value="1"/>
</dbReference>
<dbReference type="PANTHER" id="PTHR30524:SF0">
    <property type="entry name" value="ALTRONATE OXIDOREDUCTASE-RELATED"/>
    <property type="match status" value="1"/>
</dbReference>
<dbReference type="Pfam" id="PF08125">
    <property type="entry name" value="Mannitol_dh_C"/>
    <property type="match status" value="1"/>
</dbReference>
<evidence type="ECO:0000259" key="9">
    <source>
        <dbReference type="Pfam" id="PF08125"/>
    </source>
</evidence>
<dbReference type="GO" id="GO:0019592">
    <property type="term" value="P:mannitol catabolic process"/>
    <property type="evidence" value="ECO:0007669"/>
    <property type="project" value="TreeGrafter"/>
</dbReference>
<dbReference type="Gene3D" id="3.40.50.720">
    <property type="entry name" value="NAD(P)-binding Rossmann-like Domain"/>
    <property type="match status" value="1"/>
</dbReference>
<comment type="similarity">
    <text evidence="1 7">Belongs to the mannitol dehydrogenase family.</text>
</comment>
<evidence type="ECO:0000256" key="4">
    <source>
        <dbReference type="ARBA" id="ARBA00023002"/>
    </source>
</evidence>
<dbReference type="InterPro" id="IPR000669">
    <property type="entry name" value="Mannitol_DH"/>
</dbReference>
<evidence type="ECO:0000256" key="1">
    <source>
        <dbReference type="ARBA" id="ARBA00006541"/>
    </source>
</evidence>
<dbReference type="InterPro" id="IPR023028">
    <property type="entry name" value="Mannitol_1_phos_5_DH"/>
</dbReference>
<sequence length="386" mass="41461">MSAPVAVHFGAGNIGRGFVGLLLDRAGYELVFADVNAGLIDALRATPSYRVHEVGEHPRTHEVTGFRALNSAADPRSVAEAIADARVVTTAVGPTVLRFIAPLIVEGLRLRAADSPSLQIMACENAIGASDTLAAEVRALLSPAEAAELAGRAEFANTAVDRIVPAQATDAGLDVTVESYFEWVVDERPFGEQRPDIPGVTWVPQLEPYIERKLFTVNTGHATAAYLGWLAGHEGMSEALADPEVHAGVLAALRETKEMLVRAHGFEAEAQEAYLQRILTRFANPQLTDTVRRVGRQPLRKLSRHERFIEPAERLAAAGTSPAALLHAISALLRFDVPEDAESVELGRLLATRSPEDFVAEATGLLPGDALTAQLVELVAETQRAR</sequence>
<dbReference type="Pfam" id="PF01232">
    <property type="entry name" value="Mannitol_dh"/>
    <property type="match status" value="1"/>
</dbReference>
<dbReference type="InterPro" id="IPR036291">
    <property type="entry name" value="NAD(P)-bd_dom_sf"/>
</dbReference>
<proteinExistence type="inferred from homology"/>
<keyword evidence="4 7" id="KW-0560">Oxidoreductase</keyword>
<evidence type="ECO:0000256" key="7">
    <source>
        <dbReference type="HAMAP-Rule" id="MF_00196"/>
    </source>
</evidence>
<feature type="domain" description="Mannitol dehydrogenase C-terminal" evidence="9">
    <location>
        <begin position="206"/>
        <end position="346"/>
    </location>
</feature>
<feature type="domain" description="Mannitol dehydrogenase N-terminal" evidence="8">
    <location>
        <begin position="6"/>
        <end position="198"/>
    </location>
</feature>
<gene>
    <name evidence="7" type="primary">mtlD</name>
    <name evidence="10" type="ORF">B4915_05110</name>
</gene>
<dbReference type="InterPro" id="IPR013131">
    <property type="entry name" value="Mannitol_DH_N"/>
</dbReference>
<dbReference type="GO" id="GO:0005829">
    <property type="term" value="C:cytosol"/>
    <property type="evidence" value="ECO:0007669"/>
    <property type="project" value="TreeGrafter"/>
</dbReference>
<protein>
    <recommendedName>
        <fullName evidence="3 7">Mannitol-1-phosphate 5-dehydrogenase</fullName>
        <ecNumber evidence="2 7">1.1.1.17</ecNumber>
    </recommendedName>
</protein>
<dbReference type="GO" id="GO:0008926">
    <property type="term" value="F:mannitol-1-phosphate 5-dehydrogenase activity"/>
    <property type="evidence" value="ECO:0007669"/>
    <property type="project" value="UniProtKB-UniRule"/>
</dbReference>
<dbReference type="InterPro" id="IPR013118">
    <property type="entry name" value="Mannitol_DH_C"/>
</dbReference>
<reference evidence="10 11" key="1">
    <citation type="journal article" date="2017" name="New Microbes New Infect">
        <title>Genome sequence of 'Leucobacter massiliensis' sp. nov. isolated from human pharynx after travel to the 2014 Hajj.</title>
        <authorList>
            <person name="Leangapichart T."/>
            <person name="Gautret P."/>
            <person name="Nguyen T.T."/>
            <person name="Armstrong N."/>
            <person name="Rolain J.M."/>
        </authorList>
    </citation>
    <scope>NUCLEOTIDE SEQUENCE [LARGE SCALE GENOMIC DNA]</scope>
    <source>
        <strain evidence="10 11">122RC15</strain>
    </source>
</reference>
<dbReference type="PANTHER" id="PTHR30524">
    <property type="entry name" value="MANNITOL-1-PHOSPHATE 5-DEHYDROGENASE"/>
    <property type="match status" value="1"/>
</dbReference>
<accession>A0A2S9QQF4</accession>
<dbReference type="SUPFAM" id="SSF48179">
    <property type="entry name" value="6-phosphogluconate dehydrogenase C-terminal domain-like"/>
    <property type="match status" value="1"/>
</dbReference>
<evidence type="ECO:0000256" key="3">
    <source>
        <dbReference type="ARBA" id="ARBA00016219"/>
    </source>
</evidence>
<comment type="catalytic activity">
    <reaction evidence="6 7">
        <text>D-mannitol 1-phosphate + NAD(+) = beta-D-fructose 6-phosphate + NADH + H(+)</text>
        <dbReference type="Rhea" id="RHEA:19661"/>
        <dbReference type="ChEBI" id="CHEBI:15378"/>
        <dbReference type="ChEBI" id="CHEBI:57540"/>
        <dbReference type="ChEBI" id="CHEBI:57634"/>
        <dbReference type="ChEBI" id="CHEBI:57945"/>
        <dbReference type="ChEBI" id="CHEBI:61381"/>
        <dbReference type="EC" id="1.1.1.17"/>
    </reaction>
</comment>
<evidence type="ECO:0000256" key="2">
    <source>
        <dbReference type="ARBA" id="ARBA00012939"/>
    </source>
</evidence>
<dbReference type="EMBL" id="MWZD01000014">
    <property type="protein sequence ID" value="PRI11817.1"/>
    <property type="molecule type" value="Genomic_DNA"/>
</dbReference>
<comment type="caution">
    <text evidence="10">The sequence shown here is derived from an EMBL/GenBank/DDBJ whole genome shotgun (WGS) entry which is preliminary data.</text>
</comment>
<evidence type="ECO:0000259" key="8">
    <source>
        <dbReference type="Pfam" id="PF01232"/>
    </source>
</evidence>
<dbReference type="PRINTS" id="PR00084">
    <property type="entry name" value="MTLDHDRGNASE"/>
</dbReference>
<dbReference type="AlphaFoldDB" id="A0A2S9QQF4"/>
<dbReference type="RefSeq" id="WP_105804754.1">
    <property type="nucleotide sequence ID" value="NZ_MWZD01000014.1"/>
</dbReference>
<evidence type="ECO:0000313" key="11">
    <source>
        <dbReference type="Proteomes" id="UP000238650"/>
    </source>
</evidence>
<dbReference type="OrthoDB" id="271711at2"/>
<organism evidence="10 11">
    <name type="scientific">Leucobacter massiliensis</name>
    <dbReference type="NCBI Taxonomy" id="1686285"/>
    <lineage>
        <taxon>Bacteria</taxon>
        <taxon>Bacillati</taxon>
        <taxon>Actinomycetota</taxon>
        <taxon>Actinomycetes</taxon>
        <taxon>Micrococcales</taxon>
        <taxon>Microbacteriaceae</taxon>
        <taxon>Leucobacter</taxon>
    </lineage>
</organism>
<evidence type="ECO:0000313" key="10">
    <source>
        <dbReference type="EMBL" id="PRI11817.1"/>
    </source>
</evidence>
<feature type="binding site" evidence="7">
    <location>
        <begin position="6"/>
        <end position="17"/>
    </location>
    <ligand>
        <name>NAD(+)</name>
        <dbReference type="ChEBI" id="CHEBI:57540"/>
    </ligand>
</feature>
<dbReference type="InterPro" id="IPR008927">
    <property type="entry name" value="6-PGluconate_DH-like_C_sf"/>
</dbReference>